<dbReference type="Pfam" id="PF00533">
    <property type="entry name" value="BRCT"/>
    <property type="match status" value="1"/>
</dbReference>
<dbReference type="Gene3D" id="1.25.40.20">
    <property type="entry name" value="Ankyrin repeat-containing domain"/>
    <property type="match status" value="2"/>
</dbReference>
<dbReference type="SUPFAM" id="SSF48403">
    <property type="entry name" value="Ankyrin repeat"/>
    <property type="match status" value="1"/>
</dbReference>
<dbReference type="InterPro" id="IPR036770">
    <property type="entry name" value="Ankyrin_rpt-contain_sf"/>
</dbReference>
<dbReference type="PROSITE" id="PS50297">
    <property type="entry name" value="ANK_REP_REGION"/>
    <property type="match status" value="2"/>
</dbReference>
<dbReference type="SMART" id="SM00453">
    <property type="entry name" value="WSN"/>
    <property type="match status" value="2"/>
</dbReference>
<sequence length="2303" mass="263708">MKSIFWIIILLIPSVLPNGTKDKSDLGLIAADFQTLSRVTNAIVLQAAITEKTVDANEVIAEFLHITPGDFAEIVRIDAANAISMLDGLKNVTSKLSTSQMSMEELDSFKKSLNNIDDSLQIFGELSPDSVEENFKNSLMELKTNATLLGNKCNYDSFFDTVRYAKVIMEQVEGYKGNPEDNQEKMDGLDKLLEELDKISDCYGSLPEYGQRIENLTFWEAAENYEKMVRTVLQIPDTLQNLQNSSNKLKSDLQTTMTAWKNVELLKRFFGTQILHAYKAHIGYSNQLTAPSEKLTGAFIETTDTRKIFDDLDSAWFKKHVVRGASTHELKKSLWPFRKMSNTIINLHSKWISFLERGFSNDDQDALRTISFSLKKLEDIFQSIDHSKSAVQYIDNINEILAECVLTPEDDTEEVVKKYKLQEQSRTAVKEALHEMNSHLNTDKTAYQDVKNITKYVDCLNVAKESVPETRQADNVYAYADKMKAKFFKCSEQKLTLKTFLKYLTEFGKIQKNLDKALKNLKGDDSGRITLKEVLSKSNGGESVKRLREKEFTTQHLSRIVDFVSSLRAFPESTSIDLVTGYLRRIAEIKSVLSNTVSVFTELGSRSKRDTYVESDSIPILENSTLHAQTISECTRALLDLAVVRNSRKELTSIGSHFTDSIVAAMEEANVSKTVIKAPKSIDKLLKQADKIDVLAKDLRSQPLRNMSKVFWEVSKIDGFDQERQKIWNLKKKHEGDLKFRDVMSEWDTLIHTNLDFARYKRSLKKGFTTVLALDKYFDQLFHSKRRVSNENQAEDSAYIYLIVFGSIGFFVFLFFAAAIIYGCTESGKERYTNWFLYWRGKSSDYEKRWRYSRFSDYGGGNVSIVLSDALNVKSLPKTLSKGHYINAYDVNGETALHEATRYCKPENVKTLIKHGIDRTLLNKSNKTAEELIPKKPTEETAAGFAEIQEIFNKYRNKKFRKSIPHRFKPSQYNIWMTEGTDEKTRDAFHEKFPRISKYEAEGIVTHVVVKVDDDGVYETNDPKMLSMIFRGCILVKESWLGACNRNGSAIEHDNKHLVEKVKYEGEVYNTVLKWANAMAKSEMPYLFGVSCLVFIPEGLLNPEVGKEQVTEPMRFWILVIAFLIPWSFTNGEPKEKSDLELITADFQILARVTNAITLQMAAIKKEVNVRVIIAELLKITYIYFENIVSIDAAGISTKLKDFAFDVEKFRSKNNQIKLRDFNNLKRYWEEFYRNRDYCEKIKHKSLTLEEFKSMTSKVIGELKLFANACPDNVLSVVLGLDEEITNDASEFSKRLENFDNNIPAFVECFKKMEQFREYLSTPLKSFGIYLEVVKVLEDIPENLNDITNGNDKLGSAFLDVLLFWNDDSKSDVPSQIVKAYKGHLDHSEQLEPTLAAYTVAFLDPQDLLKVKKDLQSPWFKKHIIRGASSKDLEKYLEPFHQASIVVQDLVKTWAPFHRLVAPGYPGVAEVGNFLSQHEGYMKGHRALRFEKVIENARSSVKKCMEHIKPNDFIKRNTVFSFLVENLENFEEELVSWFPSKLKNQKNKTKSEIVEECLRRMNVTSFDTSEKGPLWIMTTINSNYVNCMDENRIEKNWKTFLEGIKRIKVMTSNSLTAANELEGEMKNGTWEGFDAKLALKETGMDDGINCLRENINSTNMHNAINSVHHIFNAPNPESFKSTLTYLDFIIQIKSALEKVENKIREVESRPKRAAKNYDLITSSLNHSKLHGENIGVCTLALANLIEVRENREKLSKVGSHFDDKFREYLQGSNLGSFAYPQIPISILLNQSDDLNVLAGKLRTKSLMEMAQIFEEVAKLRGVGGNRQVLSTLTFSKNKQDLKEEVDLLVNINLDFTLYESRVKDGYFTIKALQSYFDLILGHTKGHTQTIIVEKHVQVPNALSWLAIICISVGVVFLILIIALTIYGFTAKGKEKYRNLYFYYFGKPADFEKRWRYSCFADKEDGKNALLDAVREVNKINTLACLKKGAYIDAYNQYGNTALHSAARLGYSELVEILIRHGADRSLLNVGNLTAEQCVPVKGKDKTEASMKVQAIFAKYKKKKFRKQVPLRFPSSSFHIYIEDDTDEKLTDAFVEKFQAITSFELGTKTTHCVVKTDANGILETDSLELLSLIFHGIIFVKESWMKDCCENPKLIEQDFKYLVEKVRYKGKVYDTVVQWSMAMAKGEIPYLYNIVVAVVMTECDNFINLNNMVIHHGSNIAESFPTKEQYRIGARPYLHAHLGPIFLIHNGKFDLTLYKNDPDKMYTLFTEEEFLIFMLKREINRDTRENPLSIYPDAMLANF</sequence>
<feature type="transmembrane region" description="Helical" evidence="2">
    <location>
        <begin position="798"/>
        <end position="822"/>
    </location>
</feature>
<dbReference type="OMA" id="GRACENE"/>
<feature type="signal peptide" evidence="3">
    <location>
        <begin position="1"/>
        <end position="17"/>
    </location>
</feature>
<dbReference type="eggNOG" id="KOG4177">
    <property type="taxonomic scope" value="Eukaryota"/>
</dbReference>
<evidence type="ECO:0000313" key="6">
    <source>
        <dbReference type="Proteomes" id="UP000008068"/>
    </source>
</evidence>
<dbReference type="OrthoDB" id="5962695at2759"/>
<dbReference type="InterPro" id="IPR036420">
    <property type="entry name" value="BRCT_dom_sf"/>
</dbReference>
<dbReference type="Pfam" id="PF00023">
    <property type="entry name" value="Ank"/>
    <property type="match status" value="1"/>
</dbReference>
<dbReference type="SMART" id="SM00248">
    <property type="entry name" value="ANK"/>
    <property type="match status" value="3"/>
</dbReference>
<evidence type="ECO:0000256" key="3">
    <source>
        <dbReference type="SAM" id="SignalP"/>
    </source>
</evidence>
<keyword evidence="2" id="KW-1133">Transmembrane helix</keyword>
<feature type="transmembrane region" description="Helical" evidence="2">
    <location>
        <begin position="1114"/>
        <end position="1130"/>
    </location>
</feature>
<dbReference type="SUPFAM" id="SSF52113">
    <property type="entry name" value="BRCT domain"/>
    <property type="match status" value="2"/>
</dbReference>
<dbReference type="Proteomes" id="UP000008068">
    <property type="component" value="Unassembled WGS sequence"/>
</dbReference>
<dbReference type="EMBL" id="GL380092">
    <property type="protein sequence ID" value="EGT46148.1"/>
    <property type="molecule type" value="Genomic_DNA"/>
</dbReference>
<dbReference type="HOGENOM" id="CLU_230040_0_0_1"/>
<evidence type="ECO:0000259" key="4">
    <source>
        <dbReference type="PROSITE" id="PS50172"/>
    </source>
</evidence>
<dbReference type="PROSITE" id="PS50088">
    <property type="entry name" value="ANK_REPEAT"/>
    <property type="match status" value="2"/>
</dbReference>
<dbReference type="SMART" id="SM00292">
    <property type="entry name" value="BRCT"/>
    <property type="match status" value="2"/>
</dbReference>
<accession>G0P644</accession>
<dbReference type="InterPro" id="IPR001357">
    <property type="entry name" value="BRCT_dom"/>
</dbReference>
<keyword evidence="2" id="KW-0812">Transmembrane</keyword>
<feature type="domain" description="BRCT" evidence="4">
    <location>
        <begin position="2104"/>
        <end position="2162"/>
    </location>
</feature>
<dbReference type="PROSITE" id="PS50172">
    <property type="entry name" value="BRCT"/>
    <property type="match status" value="1"/>
</dbReference>
<reference evidence="6" key="1">
    <citation type="submission" date="2011-07" db="EMBL/GenBank/DDBJ databases">
        <authorList>
            <consortium name="Caenorhabditis brenneri Sequencing and Analysis Consortium"/>
            <person name="Wilson R.K."/>
        </authorList>
    </citation>
    <scope>NUCLEOTIDE SEQUENCE [LARGE SCALE GENOMIC DNA]</scope>
    <source>
        <strain evidence="6">PB2801</strain>
    </source>
</reference>
<dbReference type="PANTHER" id="PTHR22956:SF14">
    <property type="entry name" value="BRCT DOMAIN-CONTAINING PROTEIN"/>
    <property type="match status" value="1"/>
</dbReference>
<keyword evidence="2" id="KW-0472">Membrane</keyword>
<evidence type="ECO:0000256" key="1">
    <source>
        <dbReference type="PROSITE-ProRule" id="PRU00023"/>
    </source>
</evidence>
<feature type="chain" id="PRO_5003405893" description="BRCT domain-containing protein" evidence="3">
    <location>
        <begin position="18"/>
        <end position="2303"/>
    </location>
</feature>
<feature type="repeat" description="ANK" evidence="1">
    <location>
        <begin position="1997"/>
        <end position="2029"/>
    </location>
</feature>
<keyword evidence="1" id="KW-0040">ANK repeat</keyword>
<dbReference type="InParanoid" id="G0P644"/>
<evidence type="ECO:0000256" key="2">
    <source>
        <dbReference type="SAM" id="Phobius"/>
    </source>
</evidence>
<dbReference type="STRING" id="135651.G0P644"/>
<dbReference type="InterPro" id="IPR003125">
    <property type="entry name" value="WSN"/>
</dbReference>
<dbReference type="Pfam" id="PF02206">
    <property type="entry name" value="WSN"/>
    <property type="match status" value="2"/>
</dbReference>
<organism evidence="6">
    <name type="scientific">Caenorhabditis brenneri</name>
    <name type="common">Nematode worm</name>
    <dbReference type="NCBI Taxonomy" id="135651"/>
    <lineage>
        <taxon>Eukaryota</taxon>
        <taxon>Metazoa</taxon>
        <taxon>Ecdysozoa</taxon>
        <taxon>Nematoda</taxon>
        <taxon>Chromadorea</taxon>
        <taxon>Rhabditida</taxon>
        <taxon>Rhabditina</taxon>
        <taxon>Rhabditomorpha</taxon>
        <taxon>Rhabditoidea</taxon>
        <taxon>Rhabditidae</taxon>
        <taxon>Peloderinae</taxon>
        <taxon>Caenorhabditis</taxon>
    </lineage>
</organism>
<name>G0P644_CAEBE</name>
<keyword evidence="3" id="KW-0732">Signal</keyword>
<dbReference type="Gene3D" id="3.40.50.10190">
    <property type="entry name" value="BRCT domain"/>
    <property type="match status" value="1"/>
</dbReference>
<gene>
    <name evidence="5" type="ORF">CAEBREN_01202</name>
</gene>
<dbReference type="InterPro" id="IPR053345">
    <property type="entry name" value="Ankyrin_repeat-containing"/>
</dbReference>
<dbReference type="Pfam" id="PF12796">
    <property type="entry name" value="Ank_2"/>
    <property type="match status" value="1"/>
</dbReference>
<dbReference type="PANTHER" id="PTHR22956">
    <property type="entry name" value="ANKYRIN REPEAT-CONTAINING PROTEIN F37A4.4-RELATED-RELATED"/>
    <property type="match status" value="1"/>
</dbReference>
<feature type="transmembrane region" description="Helical" evidence="2">
    <location>
        <begin position="1904"/>
        <end position="1928"/>
    </location>
</feature>
<evidence type="ECO:0000313" key="5">
    <source>
        <dbReference type="EMBL" id="EGT46148.1"/>
    </source>
</evidence>
<keyword evidence="6" id="KW-1185">Reference proteome</keyword>
<feature type="repeat" description="ANK" evidence="1">
    <location>
        <begin position="892"/>
        <end position="924"/>
    </location>
</feature>
<protein>
    <recommendedName>
        <fullName evidence="4">BRCT domain-containing protein</fullName>
    </recommendedName>
</protein>
<proteinExistence type="predicted"/>
<dbReference type="InterPro" id="IPR002110">
    <property type="entry name" value="Ankyrin_rpt"/>
</dbReference>